<evidence type="ECO:0000259" key="1">
    <source>
        <dbReference type="PROSITE" id="PS50883"/>
    </source>
</evidence>
<dbReference type="Proteomes" id="UP000321272">
    <property type="component" value="Chromosome"/>
</dbReference>
<dbReference type="SUPFAM" id="SSF141868">
    <property type="entry name" value="EAL domain-like"/>
    <property type="match status" value="1"/>
</dbReference>
<dbReference type="InterPro" id="IPR001633">
    <property type="entry name" value="EAL_dom"/>
</dbReference>
<feature type="domain" description="EAL" evidence="1">
    <location>
        <begin position="302"/>
        <end position="552"/>
    </location>
</feature>
<dbReference type="KEGG" id="paur:FGL86_03770"/>
<dbReference type="Gene3D" id="3.30.70.270">
    <property type="match status" value="1"/>
</dbReference>
<dbReference type="InterPro" id="IPR035919">
    <property type="entry name" value="EAL_sf"/>
</dbReference>
<evidence type="ECO:0000259" key="2">
    <source>
        <dbReference type="PROSITE" id="PS50887"/>
    </source>
</evidence>
<evidence type="ECO:0000313" key="3">
    <source>
        <dbReference type="EMBL" id="QEA38276.1"/>
    </source>
</evidence>
<evidence type="ECO:0000313" key="4">
    <source>
        <dbReference type="Proteomes" id="UP000321272"/>
    </source>
</evidence>
<dbReference type="InterPro" id="IPR043128">
    <property type="entry name" value="Rev_trsase/Diguanyl_cyclase"/>
</dbReference>
<organism evidence="3 4">
    <name type="scientific">Pistricoccus aurantiacus</name>
    <dbReference type="NCBI Taxonomy" id="1883414"/>
    <lineage>
        <taxon>Bacteria</taxon>
        <taxon>Pseudomonadati</taxon>
        <taxon>Pseudomonadota</taxon>
        <taxon>Gammaproteobacteria</taxon>
        <taxon>Oceanospirillales</taxon>
        <taxon>Halomonadaceae</taxon>
        <taxon>Pistricoccus</taxon>
    </lineage>
</organism>
<dbReference type="InterPro" id="IPR000160">
    <property type="entry name" value="GGDEF_dom"/>
</dbReference>
<dbReference type="InterPro" id="IPR013656">
    <property type="entry name" value="PAS_4"/>
</dbReference>
<dbReference type="OrthoDB" id="9804951at2"/>
<dbReference type="Gene3D" id="3.20.20.450">
    <property type="entry name" value="EAL domain"/>
    <property type="match status" value="1"/>
</dbReference>
<dbReference type="PROSITE" id="PS50883">
    <property type="entry name" value="EAL"/>
    <property type="match status" value="1"/>
</dbReference>
<dbReference type="CDD" id="cd01948">
    <property type="entry name" value="EAL"/>
    <property type="match status" value="1"/>
</dbReference>
<name>A0A5B8SNH9_9GAMM</name>
<feature type="domain" description="GGDEF" evidence="2">
    <location>
        <begin position="160"/>
        <end position="293"/>
    </location>
</feature>
<dbReference type="EMBL" id="CP042382">
    <property type="protein sequence ID" value="QEA38276.1"/>
    <property type="molecule type" value="Genomic_DNA"/>
</dbReference>
<dbReference type="InterPro" id="IPR052155">
    <property type="entry name" value="Biofilm_reg_signaling"/>
</dbReference>
<dbReference type="SMART" id="SM00052">
    <property type="entry name" value="EAL"/>
    <property type="match status" value="1"/>
</dbReference>
<dbReference type="SUPFAM" id="SSF55073">
    <property type="entry name" value="Nucleotide cyclase"/>
    <property type="match status" value="1"/>
</dbReference>
<keyword evidence="4" id="KW-1185">Reference proteome</keyword>
<sequence>MIPDRGARVNTEKGTLLVKSLERANVGVAVLDEWRRVAYANPAFAKQLNLGEPVQLVGTSPLDSWTHSAAEGQASLLKRRLSSDAASTLALRVGPQRATTLYLCAGIGARRLIISLPDWPLTEDVSRTPISWLDPLTELGNRLMYDNQVRRWARLERDTYFPAVILLDLDRFKQVNDTLGHAIGDELLKLVAKRMRSTIRESDMLVRLDGDEFAILQNESVQPDSAEAVGARLVELMQRPFLIEGHQINSSASVGVAIRGHGTRKAEELLKHADLALYEAKRLGRSRLCFFDPQLESRALARRNLELDLRRALGLRQFSLLYQPQKSISGNRISGFEALIRWDHPSRGRVSPVDFISLAEEIGEIHPIGEWVLKTACRQATTWDSQLSVAVNISPVQFENDDIVNVVAKALETSGLAPERLELEITESTLLGDSDEVMRRLWGIKAMGVSIAMDDFGTGYASLSYLNSFPFSKLKIDRTFLQQAEHSPRSKALMKAILSMGESLGMATVAEGVETLDQYEELSRGGCTTAQGYYIARPMAPEAIEEYLRSSRPTSLTLVK</sequence>
<dbReference type="PROSITE" id="PS50887">
    <property type="entry name" value="GGDEF"/>
    <property type="match status" value="1"/>
</dbReference>
<proteinExistence type="predicted"/>
<dbReference type="PANTHER" id="PTHR44757">
    <property type="entry name" value="DIGUANYLATE CYCLASE DGCP"/>
    <property type="match status" value="1"/>
</dbReference>
<dbReference type="Pfam" id="PF00990">
    <property type="entry name" value="GGDEF"/>
    <property type="match status" value="1"/>
</dbReference>
<dbReference type="CDD" id="cd01949">
    <property type="entry name" value="GGDEF"/>
    <property type="match status" value="1"/>
</dbReference>
<dbReference type="AlphaFoldDB" id="A0A5B8SNH9"/>
<accession>A0A5B8SNH9</accession>
<dbReference type="PANTHER" id="PTHR44757:SF2">
    <property type="entry name" value="BIOFILM ARCHITECTURE MAINTENANCE PROTEIN MBAA"/>
    <property type="match status" value="1"/>
</dbReference>
<dbReference type="SMART" id="SM00267">
    <property type="entry name" value="GGDEF"/>
    <property type="match status" value="1"/>
</dbReference>
<dbReference type="Pfam" id="PF00563">
    <property type="entry name" value="EAL"/>
    <property type="match status" value="1"/>
</dbReference>
<dbReference type="NCBIfam" id="TIGR00254">
    <property type="entry name" value="GGDEF"/>
    <property type="match status" value="1"/>
</dbReference>
<dbReference type="Pfam" id="PF08448">
    <property type="entry name" value="PAS_4"/>
    <property type="match status" value="1"/>
</dbReference>
<dbReference type="InterPro" id="IPR029787">
    <property type="entry name" value="Nucleotide_cyclase"/>
</dbReference>
<reference evidence="3 4" key="1">
    <citation type="submission" date="2019-06" db="EMBL/GenBank/DDBJ databases">
        <title>Genome analyses of bacteria isolated from kimchi.</title>
        <authorList>
            <person name="Lee S."/>
            <person name="Ahn S."/>
            <person name="Roh S."/>
        </authorList>
    </citation>
    <scope>NUCLEOTIDE SEQUENCE [LARGE SCALE GENOMIC DNA]</scope>
    <source>
        <strain evidence="3 4">CBA4606</strain>
    </source>
</reference>
<gene>
    <name evidence="3" type="ORF">FGL86_03770</name>
</gene>
<protein>
    <submittedName>
        <fullName evidence="3">EAL domain-containing protein</fullName>
    </submittedName>
</protein>